<keyword evidence="2" id="KW-1185">Reference proteome</keyword>
<evidence type="ECO:0000313" key="1">
    <source>
        <dbReference type="EMBL" id="MDC0745701.1"/>
    </source>
</evidence>
<organism evidence="1 2">
    <name type="scientific">Polyangium mundeleinium</name>
    <dbReference type="NCBI Taxonomy" id="2995306"/>
    <lineage>
        <taxon>Bacteria</taxon>
        <taxon>Pseudomonadati</taxon>
        <taxon>Myxococcota</taxon>
        <taxon>Polyangia</taxon>
        <taxon>Polyangiales</taxon>
        <taxon>Polyangiaceae</taxon>
        <taxon>Polyangium</taxon>
    </lineage>
</organism>
<dbReference type="RefSeq" id="WP_271923490.1">
    <property type="nucleotide sequence ID" value="NZ_JAQNDO010000001.1"/>
</dbReference>
<gene>
    <name evidence="1" type="ORF">POL67_30500</name>
</gene>
<protein>
    <submittedName>
        <fullName evidence="1">Uncharacterized protein</fullName>
    </submittedName>
</protein>
<dbReference type="Proteomes" id="UP001221411">
    <property type="component" value="Unassembled WGS sequence"/>
</dbReference>
<dbReference type="EMBL" id="JAQNDO010000001">
    <property type="protein sequence ID" value="MDC0745701.1"/>
    <property type="molecule type" value="Genomic_DNA"/>
</dbReference>
<accession>A0ABT5EV91</accession>
<reference evidence="1 2" key="1">
    <citation type="submission" date="2022-11" db="EMBL/GenBank/DDBJ databases">
        <title>Minimal conservation of predation-associated metabolite biosynthetic gene clusters underscores biosynthetic potential of Myxococcota including descriptions for ten novel species: Archangium lansinium sp. nov., Myxococcus landrumus sp. nov., Nannocystis bai.</title>
        <authorList>
            <person name="Ahearne A."/>
            <person name="Stevens C."/>
            <person name="Dowd S."/>
        </authorList>
    </citation>
    <scope>NUCLEOTIDE SEQUENCE [LARGE SCALE GENOMIC DNA]</scope>
    <source>
        <strain evidence="1 2">RJM3</strain>
    </source>
</reference>
<proteinExistence type="predicted"/>
<name>A0ABT5EV91_9BACT</name>
<comment type="caution">
    <text evidence="1">The sequence shown here is derived from an EMBL/GenBank/DDBJ whole genome shotgun (WGS) entry which is preliminary data.</text>
</comment>
<evidence type="ECO:0000313" key="2">
    <source>
        <dbReference type="Proteomes" id="UP001221411"/>
    </source>
</evidence>
<sequence>MDNKVGDALLTPEQHIQLLAQLKAIVEKLRAHGITLTVDERKRTLRQRRGAEPHIQRVIELAKKYNVSLKAIPLAGLENDLVLTKQLLPIEEELRVALQLAEDTGTQAGSEAWEAFLAYYGVLSSMGERMPDLAAELQTVVDFMATGPRKKAQTT</sequence>